<evidence type="ECO:0000256" key="1">
    <source>
        <dbReference type="SAM" id="MobiDB-lite"/>
    </source>
</evidence>
<keyword evidence="2" id="KW-1185">Reference proteome</keyword>
<sequence>MTERRPKHNTKKNGSPARSHREITRQRKTKKERRKVNEHKVSSSVINFCNLFNNDDLSDGSDKNVTV</sequence>
<reference evidence="3" key="1">
    <citation type="submission" date="2016-11" db="UniProtKB">
        <authorList>
            <consortium name="WormBaseParasite"/>
        </authorList>
    </citation>
    <scope>IDENTIFICATION</scope>
</reference>
<dbReference type="WBParaSite" id="Hba_09280">
    <property type="protein sequence ID" value="Hba_09280"/>
    <property type="gene ID" value="Hba_09280"/>
</dbReference>
<accession>A0A1I7WVX3</accession>
<proteinExistence type="predicted"/>
<feature type="compositionally biased region" description="Basic residues" evidence="1">
    <location>
        <begin position="26"/>
        <end position="37"/>
    </location>
</feature>
<name>A0A1I7WVX3_HETBA</name>
<organism evidence="2 3">
    <name type="scientific">Heterorhabditis bacteriophora</name>
    <name type="common">Entomopathogenic nematode worm</name>
    <dbReference type="NCBI Taxonomy" id="37862"/>
    <lineage>
        <taxon>Eukaryota</taxon>
        <taxon>Metazoa</taxon>
        <taxon>Ecdysozoa</taxon>
        <taxon>Nematoda</taxon>
        <taxon>Chromadorea</taxon>
        <taxon>Rhabditida</taxon>
        <taxon>Rhabditina</taxon>
        <taxon>Rhabditomorpha</taxon>
        <taxon>Strongyloidea</taxon>
        <taxon>Heterorhabditidae</taxon>
        <taxon>Heterorhabditis</taxon>
    </lineage>
</organism>
<dbReference type="AlphaFoldDB" id="A0A1I7WVX3"/>
<dbReference type="Proteomes" id="UP000095283">
    <property type="component" value="Unplaced"/>
</dbReference>
<evidence type="ECO:0000313" key="2">
    <source>
        <dbReference type="Proteomes" id="UP000095283"/>
    </source>
</evidence>
<feature type="compositionally biased region" description="Basic residues" evidence="1">
    <location>
        <begin position="1"/>
        <end position="11"/>
    </location>
</feature>
<feature type="region of interest" description="Disordered" evidence="1">
    <location>
        <begin position="1"/>
        <end position="40"/>
    </location>
</feature>
<protein>
    <submittedName>
        <fullName evidence="3">Uncharacterized protein</fullName>
    </submittedName>
</protein>
<evidence type="ECO:0000313" key="3">
    <source>
        <dbReference type="WBParaSite" id="Hba_09280"/>
    </source>
</evidence>